<keyword evidence="9" id="KW-0472">Membrane</keyword>
<dbReference type="SUPFAM" id="SSF49348">
    <property type="entry name" value="Clathrin adaptor appendage domain"/>
    <property type="match status" value="1"/>
</dbReference>
<dbReference type="InterPro" id="IPR013041">
    <property type="entry name" value="Clathrin_app_Ig-like_sf"/>
</dbReference>
<dbReference type="InterPro" id="IPR002014">
    <property type="entry name" value="VHS_dom"/>
</dbReference>
<comment type="subcellular location">
    <subcellularLocation>
        <location evidence="2">Early endosome membrane</location>
        <topology evidence="2">Peripheral membrane protein</topology>
    </subcellularLocation>
    <subcellularLocation>
        <location evidence="1">Golgi apparatus</location>
        <location evidence="1">trans-Golgi network membrane</location>
        <topology evidence="1">Peripheral membrane protein</topology>
    </subcellularLocation>
</comment>
<evidence type="ECO:0000256" key="5">
    <source>
        <dbReference type="ARBA" id="ARBA00022753"/>
    </source>
</evidence>
<evidence type="ECO:0000313" key="14">
    <source>
        <dbReference type="Proteomes" id="UP001652642"/>
    </source>
</evidence>
<evidence type="ECO:0000259" key="13">
    <source>
        <dbReference type="PROSITE" id="PS50909"/>
    </source>
</evidence>
<accession>A0ABM5F025</accession>
<dbReference type="InterPro" id="IPR027422">
    <property type="entry name" value="GGA1-3"/>
</dbReference>
<keyword evidence="7" id="KW-0653">Protein transport</keyword>
<dbReference type="InterPro" id="IPR041198">
    <property type="entry name" value="GGA_N-GAT"/>
</dbReference>
<dbReference type="SMART" id="SM00288">
    <property type="entry name" value="VHS"/>
    <property type="match status" value="1"/>
</dbReference>
<dbReference type="SUPFAM" id="SSF48464">
    <property type="entry name" value="ENTH/VHS domain"/>
    <property type="match status" value="1"/>
</dbReference>
<keyword evidence="14" id="KW-1185">Reference proteome</keyword>
<dbReference type="Gene3D" id="1.20.5.170">
    <property type="match status" value="1"/>
</dbReference>
<gene>
    <name evidence="15" type="primary">GGA2</name>
</gene>
<dbReference type="RefSeq" id="XP_072838748.1">
    <property type="nucleotide sequence ID" value="XM_072982647.1"/>
</dbReference>
<dbReference type="InterPro" id="IPR008942">
    <property type="entry name" value="ENTH_VHS"/>
</dbReference>
<proteinExistence type="inferred from homology"/>
<keyword evidence="6" id="KW-0832">Ubl conjugation</keyword>
<organism evidence="14 15">
    <name type="scientific">Pogona vitticeps</name>
    <name type="common">central bearded dragon</name>
    <dbReference type="NCBI Taxonomy" id="103695"/>
    <lineage>
        <taxon>Eukaryota</taxon>
        <taxon>Metazoa</taxon>
        <taxon>Chordata</taxon>
        <taxon>Craniata</taxon>
        <taxon>Vertebrata</taxon>
        <taxon>Euteleostomi</taxon>
        <taxon>Lepidosauria</taxon>
        <taxon>Squamata</taxon>
        <taxon>Bifurcata</taxon>
        <taxon>Unidentata</taxon>
        <taxon>Episquamata</taxon>
        <taxon>Toxicofera</taxon>
        <taxon>Iguania</taxon>
        <taxon>Acrodonta</taxon>
        <taxon>Agamidae</taxon>
        <taxon>Amphibolurinae</taxon>
        <taxon>Pogona</taxon>
    </lineage>
</organism>
<feature type="domain" description="GAT" evidence="13">
    <location>
        <begin position="175"/>
        <end position="305"/>
    </location>
</feature>
<sequence length="545" mass="59396">MAAGRAASCPGALERLLQEATDPGSPEENWEGIQRFSEEVNRDPQGPLAALRLLEHKIQSPQEAEALHALTVLEVCVNNCGENFHHEMGKFRFLNALIKVLSPKYLGEWSTEKVKARIVGLLFSWTVWFPQEVKIRDAYQMLKKQGIVKQDPKLLEDRILPPPSPRPASSIFDADHEKAQLLAKLLKSKNHEDLQAANRLIKGLIQEEQERSAKASRRTNAVKEAHDTAKALEEMLSHYQARPGARSPKPSLEALQDLRARCKKLKPLLFRVASETVENETALAEILQANDRLVQGLRRYEQLLGTDEDAQPPSPPPDGTGSLPLIDLSDLDLASGAPTVGQEGDATRAPSQGGPLSPASSTHSLDEELLSAAGLPNSPPASGSLPCGGPEIPPLLPTHPASLANLFVPLDSIKLSRLPPVTVFEKEGLKAMLHFSRDPVPGHPDTKVLVLSLLSTAPHPVSNIVFQTAAPKSMAVKLQPATGSELPAFNPLLPPTVISQVLLLANPRKAPLRLRYRLLFTRKGQSHSEVGEVTDFPHEDLWAGS</sequence>
<dbReference type="InterPro" id="IPR004152">
    <property type="entry name" value="GAT_dom"/>
</dbReference>
<dbReference type="GeneID" id="110085028"/>
<evidence type="ECO:0000256" key="7">
    <source>
        <dbReference type="ARBA" id="ARBA00022927"/>
    </source>
</evidence>
<dbReference type="Pfam" id="PF03127">
    <property type="entry name" value="GAT"/>
    <property type="match status" value="1"/>
</dbReference>
<feature type="region of interest" description="Disordered" evidence="10">
    <location>
        <begin position="305"/>
        <end position="393"/>
    </location>
</feature>
<feature type="domain" description="GAE" evidence="12">
    <location>
        <begin position="416"/>
        <end position="537"/>
    </location>
</feature>
<evidence type="ECO:0000256" key="4">
    <source>
        <dbReference type="ARBA" id="ARBA00022448"/>
    </source>
</evidence>
<feature type="compositionally biased region" description="Low complexity" evidence="10">
    <location>
        <begin position="321"/>
        <end position="338"/>
    </location>
</feature>
<dbReference type="PANTHER" id="PTHR45905">
    <property type="entry name" value="GOLGI-LOCALIZED, GAMMA-ADAPTIN EAR CONTAINING, ARF BINDING PROTEIN"/>
    <property type="match status" value="1"/>
</dbReference>
<name>A0ABM5F025_9SAUR</name>
<evidence type="ECO:0000259" key="12">
    <source>
        <dbReference type="PROSITE" id="PS50180"/>
    </source>
</evidence>
<reference evidence="15" key="1">
    <citation type="submission" date="2025-08" db="UniProtKB">
        <authorList>
            <consortium name="RefSeq"/>
        </authorList>
    </citation>
    <scope>IDENTIFICATION</scope>
</reference>
<protein>
    <submittedName>
        <fullName evidence="15">ADP-ribosylation factor-binding protein GGA2 isoform X1</fullName>
    </submittedName>
</protein>
<dbReference type="InterPro" id="IPR008153">
    <property type="entry name" value="GAE_dom"/>
</dbReference>
<dbReference type="Pfam" id="PF18308">
    <property type="entry name" value="GGA_N-GAT"/>
    <property type="match status" value="1"/>
</dbReference>
<dbReference type="PROSITE" id="PS50179">
    <property type="entry name" value="VHS"/>
    <property type="match status" value="1"/>
</dbReference>
<evidence type="ECO:0000256" key="6">
    <source>
        <dbReference type="ARBA" id="ARBA00022843"/>
    </source>
</evidence>
<dbReference type="SMART" id="SM00809">
    <property type="entry name" value="Alpha_adaptinC2"/>
    <property type="match status" value="1"/>
</dbReference>
<keyword evidence="5" id="KW-0967">Endosome</keyword>
<evidence type="ECO:0000259" key="11">
    <source>
        <dbReference type="PROSITE" id="PS50179"/>
    </source>
</evidence>
<dbReference type="Pfam" id="PF00790">
    <property type="entry name" value="VHS"/>
    <property type="match status" value="1"/>
</dbReference>
<evidence type="ECO:0000256" key="2">
    <source>
        <dbReference type="ARBA" id="ARBA00004220"/>
    </source>
</evidence>
<comment type="similarity">
    <text evidence="3">Belongs to the GGA protein family.</text>
</comment>
<dbReference type="Gene3D" id="1.20.58.160">
    <property type="match status" value="1"/>
</dbReference>
<dbReference type="Gene3D" id="1.25.40.90">
    <property type="match status" value="1"/>
</dbReference>
<dbReference type="InterPro" id="IPR038425">
    <property type="entry name" value="GAT_sf"/>
</dbReference>
<keyword evidence="8" id="KW-0333">Golgi apparatus</keyword>
<evidence type="ECO:0000313" key="15">
    <source>
        <dbReference type="RefSeq" id="XP_072838748.1"/>
    </source>
</evidence>
<dbReference type="PROSITE" id="PS50180">
    <property type="entry name" value="GAE"/>
    <property type="match status" value="1"/>
</dbReference>
<dbReference type="PROSITE" id="PS50909">
    <property type="entry name" value="GAT"/>
    <property type="match status" value="1"/>
</dbReference>
<dbReference type="Pfam" id="PF02883">
    <property type="entry name" value="Alpha_adaptinC2"/>
    <property type="match status" value="1"/>
</dbReference>
<keyword evidence="4" id="KW-0813">Transport</keyword>
<evidence type="ECO:0000256" key="1">
    <source>
        <dbReference type="ARBA" id="ARBA00004150"/>
    </source>
</evidence>
<evidence type="ECO:0000256" key="3">
    <source>
        <dbReference type="ARBA" id="ARBA00008099"/>
    </source>
</evidence>
<evidence type="ECO:0000256" key="9">
    <source>
        <dbReference type="ARBA" id="ARBA00023136"/>
    </source>
</evidence>
<dbReference type="SUPFAM" id="SSF89009">
    <property type="entry name" value="GAT-like domain"/>
    <property type="match status" value="1"/>
</dbReference>
<dbReference type="PANTHER" id="PTHR45905:SF2">
    <property type="entry name" value="ADP-RIBOSYLATION FACTOR-BINDING PROTEIN GGA2"/>
    <property type="match status" value="1"/>
</dbReference>
<evidence type="ECO:0000256" key="10">
    <source>
        <dbReference type="SAM" id="MobiDB-lite"/>
    </source>
</evidence>
<dbReference type="InterPro" id="IPR008152">
    <property type="entry name" value="Clathrin_a/b/g-adaptin_app_Ig"/>
</dbReference>
<dbReference type="Gene3D" id="2.60.40.1230">
    <property type="match status" value="1"/>
</dbReference>
<dbReference type="Proteomes" id="UP001652642">
    <property type="component" value="Chromosome 13"/>
</dbReference>
<evidence type="ECO:0000256" key="8">
    <source>
        <dbReference type="ARBA" id="ARBA00023034"/>
    </source>
</evidence>
<feature type="domain" description="VHS" evidence="11">
    <location>
        <begin position="20"/>
        <end position="150"/>
    </location>
</feature>